<dbReference type="Pfam" id="PF01728">
    <property type="entry name" value="FtsJ"/>
    <property type="match status" value="1"/>
</dbReference>
<dbReference type="PANTHER" id="PTHR10920:SF18">
    <property type="entry name" value="RRNA METHYLTRANSFERASE 2, MITOCHONDRIAL"/>
    <property type="match status" value="1"/>
</dbReference>
<evidence type="ECO:0000256" key="4">
    <source>
        <dbReference type="ARBA" id="ARBA00022603"/>
    </source>
</evidence>
<protein>
    <recommendedName>
        <fullName evidence="7">rRNA methyltransferase 2, mitochondrial</fullName>
    </recommendedName>
</protein>
<evidence type="ECO:0000256" key="1">
    <source>
        <dbReference type="ARBA" id="ARBA00009258"/>
    </source>
</evidence>
<organism evidence="10 11">
    <name type="scientific">Owenia fusiformis</name>
    <name type="common">Polychaete worm</name>
    <dbReference type="NCBI Taxonomy" id="6347"/>
    <lineage>
        <taxon>Eukaryota</taxon>
        <taxon>Metazoa</taxon>
        <taxon>Spiralia</taxon>
        <taxon>Lophotrochozoa</taxon>
        <taxon>Annelida</taxon>
        <taxon>Polychaeta</taxon>
        <taxon>Sedentaria</taxon>
        <taxon>Canalipalpata</taxon>
        <taxon>Sabellida</taxon>
        <taxon>Oweniida</taxon>
        <taxon>Oweniidae</taxon>
        <taxon>Owenia</taxon>
    </lineage>
</organism>
<evidence type="ECO:0000313" key="11">
    <source>
        <dbReference type="Proteomes" id="UP000749559"/>
    </source>
</evidence>
<dbReference type="InterPro" id="IPR002877">
    <property type="entry name" value="RNA_MeTrfase_FtsJ_dom"/>
</dbReference>
<evidence type="ECO:0000256" key="7">
    <source>
        <dbReference type="ARBA" id="ARBA00041184"/>
    </source>
</evidence>
<dbReference type="InterPro" id="IPR029063">
    <property type="entry name" value="SAM-dependent_MTases_sf"/>
</dbReference>
<evidence type="ECO:0000256" key="2">
    <source>
        <dbReference type="ARBA" id="ARBA00022490"/>
    </source>
</evidence>
<keyword evidence="2" id="KW-0963">Cytoplasm</keyword>
<evidence type="ECO:0000256" key="8">
    <source>
        <dbReference type="PIRSR" id="PIRSR005461-1"/>
    </source>
</evidence>
<dbReference type="InterPro" id="IPR050082">
    <property type="entry name" value="RNA_methyltr_RlmE"/>
</dbReference>
<dbReference type="SUPFAM" id="SSF53335">
    <property type="entry name" value="S-adenosyl-L-methionine-dependent methyltransferases"/>
    <property type="match status" value="1"/>
</dbReference>
<evidence type="ECO:0000259" key="9">
    <source>
        <dbReference type="Pfam" id="PF01728"/>
    </source>
</evidence>
<dbReference type="InterPro" id="IPR015507">
    <property type="entry name" value="rRNA-MeTfrase_E"/>
</dbReference>
<evidence type="ECO:0000256" key="5">
    <source>
        <dbReference type="ARBA" id="ARBA00022679"/>
    </source>
</evidence>
<dbReference type="EMBL" id="CAIIXF020000006">
    <property type="protein sequence ID" value="CAH1785831.1"/>
    <property type="molecule type" value="Genomic_DNA"/>
</dbReference>
<sequence>FSKISQLQGAVRFSVYTALRKQTLKKIKGKKLSSQEWLTRQINDPYAKRARQESYRCRSAFKLLEIDDRFGVLKTGDILVDCGAAPGSWTQVAVERTISAQTGEDCSTGKVIAVDIQRMGPIEGATVLSQSDFTTPKTQKKILDLLGGNLVGSVISDMAPKATGIKSLDHECIIELCRAALTFSTKVLKPGGTFLCKIWMGAEQSLLEEEIRKHFVTLHKVKPPASRGDSAELFLLGRQFKGHR</sequence>
<keyword evidence="6 8" id="KW-0949">S-adenosyl-L-methionine</keyword>
<feature type="non-terminal residue" evidence="10">
    <location>
        <position position="1"/>
    </location>
</feature>
<dbReference type="PIRSF" id="PIRSF005461">
    <property type="entry name" value="23S_rRNA_mtase"/>
    <property type="match status" value="1"/>
</dbReference>
<comment type="similarity">
    <text evidence="1">Belongs to the class I-like SAM-binding methyltransferase superfamily. RNA methyltransferase RlmE family.</text>
</comment>
<dbReference type="GO" id="GO:0005739">
    <property type="term" value="C:mitochondrion"/>
    <property type="evidence" value="ECO:0007669"/>
    <property type="project" value="TreeGrafter"/>
</dbReference>
<accession>A0A8S4NZ00</accession>
<feature type="active site" description="Proton acceptor" evidence="8">
    <location>
        <position position="197"/>
    </location>
</feature>
<comment type="caution">
    <text evidence="10">The sequence shown here is derived from an EMBL/GenBank/DDBJ whole genome shotgun (WGS) entry which is preliminary data.</text>
</comment>
<proteinExistence type="inferred from homology"/>
<dbReference type="OrthoDB" id="20105at2759"/>
<dbReference type="Gene3D" id="3.40.50.150">
    <property type="entry name" value="Vaccinia Virus protein VP39"/>
    <property type="match status" value="1"/>
</dbReference>
<dbReference type="AlphaFoldDB" id="A0A8S4NZ00"/>
<dbReference type="PANTHER" id="PTHR10920">
    <property type="entry name" value="RIBOSOMAL RNA METHYLTRANSFERASE"/>
    <property type="match status" value="1"/>
</dbReference>
<reference evidence="10" key="1">
    <citation type="submission" date="2022-03" db="EMBL/GenBank/DDBJ databases">
        <authorList>
            <person name="Martin C."/>
        </authorList>
    </citation>
    <scope>NUCLEOTIDE SEQUENCE</scope>
</reference>
<evidence type="ECO:0000256" key="6">
    <source>
        <dbReference type="ARBA" id="ARBA00022691"/>
    </source>
</evidence>
<feature type="domain" description="Ribosomal RNA methyltransferase FtsJ" evidence="9">
    <location>
        <begin position="55"/>
        <end position="240"/>
    </location>
</feature>
<gene>
    <name evidence="10" type="ORF">OFUS_LOCUS11837</name>
</gene>
<dbReference type="HAMAP" id="MF_01547">
    <property type="entry name" value="RNA_methyltr_E"/>
    <property type="match status" value="1"/>
</dbReference>
<keyword evidence="11" id="KW-1185">Reference proteome</keyword>
<keyword evidence="5" id="KW-0808">Transferase</keyword>
<dbReference type="Proteomes" id="UP000749559">
    <property type="component" value="Unassembled WGS sequence"/>
</dbReference>
<evidence type="ECO:0000256" key="3">
    <source>
        <dbReference type="ARBA" id="ARBA00022552"/>
    </source>
</evidence>
<dbReference type="GO" id="GO:0008650">
    <property type="term" value="F:rRNA (uridine-2'-O-)-methyltransferase activity"/>
    <property type="evidence" value="ECO:0007669"/>
    <property type="project" value="TreeGrafter"/>
</dbReference>
<dbReference type="FunFam" id="3.40.50.150:FF:000220">
    <property type="entry name" value="CAMK protein kinase"/>
    <property type="match status" value="1"/>
</dbReference>
<keyword evidence="4" id="KW-0489">Methyltransferase</keyword>
<evidence type="ECO:0000313" key="10">
    <source>
        <dbReference type="EMBL" id="CAH1785831.1"/>
    </source>
</evidence>
<keyword evidence="3" id="KW-0698">rRNA processing</keyword>
<name>A0A8S4NZ00_OWEFU</name>